<keyword evidence="8" id="KW-0129">CBS domain</keyword>
<comment type="function">
    <text evidence="9">Acts as a magnesium transporter.</text>
</comment>
<keyword evidence="3 9" id="KW-0813">Transport</keyword>
<comment type="caution">
    <text evidence="9">Lacks conserved residue(s) required for the propagation of feature annotation.</text>
</comment>
<evidence type="ECO:0000256" key="7">
    <source>
        <dbReference type="ARBA" id="ARBA00023136"/>
    </source>
</evidence>
<comment type="subcellular location">
    <subcellularLocation>
        <location evidence="9">Cell membrane</location>
        <topology evidence="9">Multi-pass membrane protein</topology>
    </subcellularLocation>
    <subcellularLocation>
        <location evidence="1">Membrane</location>
        <topology evidence="1">Multi-pass membrane protein</topology>
    </subcellularLocation>
</comment>
<dbReference type="InterPro" id="IPR036739">
    <property type="entry name" value="SLC41_membr_dom_sf"/>
</dbReference>
<evidence type="ECO:0000256" key="3">
    <source>
        <dbReference type="ARBA" id="ARBA00022448"/>
    </source>
</evidence>
<dbReference type="SUPFAM" id="SSF158791">
    <property type="entry name" value="MgtE N-terminal domain-like"/>
    <property type="match status" value="1"/>
</dbReference>
<protein>
    <recommendedName>
        <fullName evidence="9">Magnesium transporter MgtE</fullName>
    </recommendedName>
</protein>
<dbReference type="InterPro" id="IPR006669">
    <property type="entry name" value="MgtE_transporter"/>
</dbReference>
<dbReference type="SMART" id="SM00924">
    <property type="entry name" value="MgtE_N"/>
    <property type="match status" value="1"/>
</dbReference>
<dbReference type="Pfam" id="PF03448">
    <property type="entry name" value="MgtE_N"/>
    <property type="match status" value="1"/>
</dbReference>
<feature type="transmembrane region" description="Helical" evidence="9">
    <location>
        <begin position="434"/>
        <end position="457"/>
    </location>
</feature>
<dbReference type="Pfam" id="PF01769">
    <property type="entry name" value="MgtE"/>
    <property type="match status" value="1"/>
</dbReference>
<dbReference type="SUPFAM" id="SSF161093">
    <property type="entry name" value="MgtE membrane domain-like"/>
    <property type="match status" value="1"/>
</dbReference>
<reference evidence="11 12" key="1">
    <citation type="submission" date="2018-06" db="EMBL/GenBank/DDBJ databases">
        <authorList>
            <consortium name="Pathogen Informatics"/>
            <person name="Doyle S."/>
        </authorList>
    </citation>
    <scope>NUCLEOTIDE SEQUENCE [LARGE SCALE GENOMIC DNA]</scope>
    <source>
        <strain evidence="11 12">NCTC10684</strain>
    </source>
</reference>
<comment type="subunit">
    <text evidence="9">Homodimer.</text>
</comment>
<evidence type="ECO:0000256" key="2">
    <source>
        <dbReference type="ARBA" id="ARBA00009749"/>
    </source>
</evidence>
<keyword evidence="5 9" id="KW-0460">Magnesium</keyword>
<dbReference type="GO" id="GO:0005886">
    <property type="term" value="C:plasma membrane"/>
    <property type="evidence" value="ECO:0007669"/>
    <property type="project" value="UniProtKB-SubCell"/>
</dbReference>
<evidence type="ECO:0000313" key="12">
    <source>
        <dbReference type="Proteomes" id="UP000254701"/>
    </source>
</evidence>
<evidence type="ECO:0000256" key="4">
    <source>
        <dbReference type="ARBA" id="ARBA00022692"/>
    </source>
</evidence>
<dbReference type="InterPro" id="IPR006667">
    <property type="entry name" value="SLC41_membr_dom"/>
</dbReference>
<sequence>MSYTTIIEELRGDAAVRDNAAIASRLAEETAPDIVEVLNTCDIGQTAQLLELMPVERAVEVLDQPAFDHTAELLSVLPGNTAACLLSGMSADRAADALREIDPVAQRDLLAILDGDTRAALERLLDYPQECVGAMMTTEFVSVPSNWTVSEVLRHVRAVESTRETVYAVFVVDPSRQTLVHAVPLRRVIAADPRAGILSAMPKRRLIKTTALAPLEEAVRLIAKYDLLAVPVVDARNHLIGIVTVDDVIDTMVRRDTEQVHRMGGMEALDEHYMDIGFFRMIHKRAGWLSVLFLSEMLTASAMQSFEGELEKAIVLTLFIPLIMSSGGNSGSQASSLLIRALALHEVRVSDWWKVALRELPAGITLGSILGVIGIVRIVIWQVLGLYDYGPYWHLVALTIGATLVGIVTFGSMTGSMLPFVLKRLGFDPATASAPFVATLVDVTGLVIYFSIALLILHGTLL</sequence>
<dbReference type="InterPro" id="IPR006668">
    <property type="entry name" value="Mg_transptr_MgtE_intracell_dom"/>
</dbReference>
<keyword evidence="9" id="KW-0479">Metal-binding</keyword>
<dbReference type="GO" id="GO:0015095">
    <property type="term" value="F:magnesium ion transmembrane transporter activity"/>
    <property type="evidence" value="ECO:0007669"/>
    <property type="project" value="UniProtKB-UniRule"/>
</dbReference>
<dbReference type="Gene3D" id="1.10.357.20">
    <property type="entry name" value="SLC41 divalent cation transporters, integral membrane domain"/>
    <property type="match status" value="1"/>
</dbReference>
<dbReference type="RefSeq" id="WP_115730715.1">
    <property type="nucleotide sequence ID" value="NZ_SLZO01000004.1"/>
</dbReference>
<feature type="domain" description="CBS" evidence="10">
    <location>
        <begin position="201"/>
        <end position="258"/>
    </location>
</feature>
<dbReference type="Proteomes" id="UP000254701">
    <property type="component" value="Unassembled WGS sequence"/>
</dbReference>
<accession>A0A380WHW3</accession>
<dbReference type="PANTHER" id="PTHR43773">
    <property type="entry name" value="MAGNESIUM TRANSPORTER MGTE"/>
    <property type="match status" value="1"/>
</dbReference>
<keyword evidence="6 9" id="KW-1133">Transmembrane helix</keyword>
<proteinExistence type="inferred from homology"/>
<evidence type="ECO:0000256" key="9">
    <source>
        <dbReference type="RuleBase" id="RU362011"/>
    </source>
</evidence>
<dbReference type="PANTHER" id="PTHR43773:SF1">
    <property type="entry name" value="MAGNESIUM TRANSPORTER MGTE"/>
    <property type="match status" value="1"/>
</dbReference>
<feature type="transmembrane region" description="Helical" evidence="9">
    <location>
        <begin position="360"/>
        <end position="380"/>
    </location>
</feature>
<dbReference type="CDD" id="cd04606">
    <property type="entry name" value="CBS_pair_Mg_transporter"/>
    <property type="match status" value="1"/>
</dbReference>
<dbReference type="SUPFAM" id="SSF54631">
    <property type="entry name" value="CBS-domain pair"/>
    <property type="match status" value="1"/>
</dbReference>
<name>A0A380WHW3_AMIAI</name>
<keyword evidence="7 9" id="KW-0472">Membrane</keyword>
<dbReference type="Pfam" id="PF00571">
    <property type="entry name" value="CBS"/>
    <property type="match status" value="2"/>
</dbReference>
<evidence type="ECO:0000259" key="10">
    <source>
        <dbReference type="PROSITE" id="PS51371"/>
    </source>
</evidence>
<dbReference type="InterPro" id="IPR038076">
    <property type="entry name" value="MgtE_N_sf"/>
</dbReference>
<dbReference type="PROSITE" id="PS51371">
    <property type="entry name" value="CBS"/>
    <property type="match status" value="1"/>
</dbReference>
<dbReference type="AlphaFoldDB" id="A0A380WHW3"/>
<comment type="similarity">
    <text evidence="2 9">Belongs to the SLC41A transporter family.</text>
</comment>
<dbReference type="InterPro" id="IPR000644">
    <property type="entry name" value="CBS_dom"/>
</dbReference>
<dbReference type="Gene3D" id="3.10.580.10">
    <property type="entry name" value="CBS-domain"/>
    <property type="match status" value="1"/>
</dbReference>
<evidence type="ECO:0000256" key="1">
    <source>
        <dbReference type="ARBA" id="ARBA00004141"/>
    </source>
</evidence>
<keyword evidence="9" id="KW-1003">Cell membrane</keyword>
<evidence type="ECO:0000256" key="5">
    <source>
        <dbReference type="ARBA" id="ARBA00022842"/>
    </source>
</evidence>
<dbReference type="NCBIfam" id="TIGR00400">
    <property type="entry name" value="mgtE"/>
    <property type="match status" value="1"/>
</dbReference>
<feature type="transmembrane region" description="Helical" evidence="9">
    <location>
        <begin position="392"/>
        <end position="422"/>
    </location>
</feature>
<organism evidence="11 12">
    <name type="scientific">Aminobacter aminovorans</name>
    <name type="common">Chelatobacter heintzii</name>
    <dbReference type="NCBI Taxonomy" id="83263"/>
    <lineage>
        <taxon>Bacteria</taxon>
        <taxon>Pseudomonadati</taxon>
        <taxon>Pseudomonadota</taxon>
        <taxon>Alphaproteobacteria</taxon>
        <taxon>Hyphomicrobiales</taxon>
        <taxon>Phyllobacteriaceae</taxon>
        <taxon>Aminobacter</taxon>
    </lineage>
</organism>
<dbReference type="Gene3D" id="1.25.60.10">
    <property type="entry name" value="MgtE N-terminal domain-like"/>
    <property type="match status" value="1"/>
</dbReference>
<gene>
    <name evidence="11" type="ORF">NCTC10684_01577</name>
</gene>
<evidence type="ECO:0000256" key="8">
    <source>
        <dbReference type="PROSITE-ProRule" id="PRU00703"/>
    </source>
</evidence>
<dbReference type="GO" id="GO:0046872">
    <property type="term" value="F:metal ion binding"/>
    <property type="evidence" value="ECO:0007669"/>
    <property type="project" value="UniProtKB-KW"/>
</dbReference>
<evidence type="ECO:0000256" key="6">
    <source>
        <dbReference type="ARBA" id="ARBA00022989"/>
    </source>
</evidence>
<dbReference type="InterPro" id="IPR046342">
    <property type="entry name" value="CBS_dom_sf"/>
</dbReference>
<keyword evidence="4 9" id="KW-0812">Transmembrane</keyword>
<evidence type="ECO:0000313" key="11">
    <source>
        <dbReference type="EMBL" id="SUU88365.1"/>
    </source>
</evidence>
<dbReference type="SMART" id="SM00116">
    <property type="entry name" value="CBS"/>
    <property type="match status" value="1"/>
</dbReference>
<dbReference type="EMBL" id="UFSM01000001">
    <property type="protein sequence ID" value="SUU88365.1"/>
    <property type="molecule type" value="Genomic_DNA"/>
</dbReference>
<dbReference type="OrthoDB" id="9790355at2"/>